<keyword evidence="3" id="KW-0813">Transport</keyword>
<dbReference type="Pfam" id="PF00005">
    <property type="entry name" value="ABC_tran"/>
    <property type="match status" value="2"/>
</dbReference>
<feature type="domain" description="ABC transporter" evidence="6">
    <location>
        <begin position="279"/>
        <end position="519"/>
    </location>
</feature>
<feature type="domain" description="ABC transporter" evidence="6">
    <location>
        <begin position="6"/>
        <end position="261"/>
    </location>
</feature>
<evidence type="ECO:0000256" key="3">
    <source>
        <dbReference type="ARBA" id="ARBA00022448"/>
    </source>
</evidence>
<dbReference type="Pfam" id="PF08352">
    <property type="entry name" value="oligo_HPY"/>
    <property type="match status" value="1"/>
</dbReference>
<dbReference type="InterPro" id="IPR003593">
    <property type="entry name" value="AAA+_ATPase"/>
</dbReference>
<dbReference type="InterPro" id="IPR050319">
    <property type="entry name" value="ABC_transp_ATP-bind"/>
</dbReference>
<evidence type="ECO:0000313" key="8">
    <source>
        <dbReference type="Proteomes" id="UP001597294"/>
    </source>
</evidence>
<dbReference type="SUPFAM" id="SSF52540">
    <property type="entry name" value="P-loop containing nucleoside triphosphate hydrolases"/>
    <property type="match status" value="2"/>
</dbReference>
<sequence length="544" mass="59009">MTDNLLEIKNLKIGATVYPPGEKPRGITIAQDISLTLKKGQVMGLIGESGAGKSTIGLSTMSYGRGGVELTGGEVIVNGRDILQITSSELRALRGREVTYVSQSAAASFNPAMRLMEQVIEATLLHGLSTKKEAEERAIGLFDALGLPDPENIGSRYPHQVSGGQLQRVMTAMALCPKPDLIVFDEPTTALDVTTQIDVLAAIKKAIRDTGVAALYITHDLAVVAQVSDEILVLQHGRMVEHGTTEHIINSPTEEYTQQLVSAHSIKHEEKKPADTPILSVENISASYGGAIKVLSNVSVDIYPGQTLAVVGESGSGKSTLARVITGLLPPSEGRVVFEGQDLSSALQQRSIEDLRQLQMIYQMADVAMNPRQTVGTIIGRPLELYFGMRGAEKRKRIIELLDEIEMGEKFIDRYPAELSGGQKQRVCIARSLAAKPKLIICDEVTSALDPLVADGILKLLLDLQKVEDVAYLFITHDLATVKSISDSIAVMYQGELVRYGQKSEVLAPPFDDYTDLLLSSVPEMKLGWLEEVIAHRKMESAGN</sequence>
<dbReference type="InterPro" id="IPR027417">
    <property type="entry name" value="P-loop_NTPase"/>
</dbReference>
<organism evidence="7 8">
    <name type="scientific">Kiloniella antarctica</name>
    <dbReference type="NCBI Taxonomy" id="1550907"/>
    <lineage>
        <taxon>Bacteria</taxon>
        <taxon>Pseudomonadati</taxon>
        <taxon>Pseudomonadota</taxon>
        <taxon>Alphaproteobacteria</taxon>
        <taxon>Rhodospirillales</taxon>
        <taxon>Kiloniellaceae</taxon>
        <taxon>Kiloniella</taxon>
    </lineage>
</organism>
<dbReference type="GO" id="GO:0005524">
    <property type="term" value="F:ATP binding"/>
    <property type="evidence" value="ECO:0007669"/>
    <property type="project" value="UniProtKB-KW"/>
</dbReference>
<dbReference type="RefSeq" id="WP_380253323.1">
    <property type="nucleotide sequence ID" value="NZ_JBHUII010000010.1"/>
</dbReference>
<comment type="caution">
    <text evidence="7">The sequence shown here is derived from an EMBL/GenBank/DDBJ whole genome shotgun (WGS) entry which is preliminary data.</text>
</comment>
<dbReference type="InterPro" id="IPR017871">
    <property type="entry name" value="ABC_transporter-like_CS"/>
</dbReference>
<evidence type="ECO:0000256" key="4">
    <source>
        <dbReference type="ARBA" id="ARBA00022741"/>
    </source>
</evidence>
<dbReference type="PROSITE" id="PS00211">
    <property type="entry name" value="ABC_TRANSPORTER_1"/>
    <property type="match status" value="1"/>
</dbReference>
<evidence type="ECO:0000256" key="5">
    <source>
        <dbReference type="ARBA" id="ARBA00022840"/>
    </source>
</evidence>
<accession>A0ABW5BQE6</accession>
<dbReference type="PANTHER" id="PTHR43776:SF7">
    <property type="entry name" value="D,D-DIPEPTIDE TRANSPORT ATP-BINDING PROTEIN DDPF-RELATED"/>
    <property type="match status" value="1"/>
</dbReference>
<keyword evidence="5 7" id="KW-0067">ATP-binding</keyword>
<comment type="subcellular location">
    <subcellularLocation>
        <location evidence="1">Cell inner membrane</location>
        <topology evidence="1">Peripheral membrane protein</topology>
    </subcellularLocation>
</comment>
<dbReference type="InterPro" id="IPR013563">
    <property type="entry name" value="Oligopep_ABC_C"/>
</dbReference>
<evidence type="ECO:0000313" key="7">
    <source>
        <dbReference type="EMBL" id="MFD2207063.1"/>
    </source>
</evidence>
<dbReference type="EMBL" id="JBHUII010000010">
    <property type="protein sequence ID" value="MFD2207063.1"/>
    <property type="molecule type" value="Genomic_DNA"/>
</dbReference>
<proteinExistence type="inferred from homology"/>
<name>A0ABW5BQE6_9PROT</name>
<keyword evidence="4" id="KW-0547">Nucleotide-binding</keyword>
<dbReference type="Gene3D" id="3.40.50.300">
    <property type="entry name" value="P-loop containing nucleotide triphosphate hydrolases"/>
    <property type="match status" value="2"/>
</dbReference>
<dbReference type="NCBIfam" id="NF007739">
    <property type="entry name" value="PRK10419.1"/>
    <property type="match status" value="2"/>
</dbReference>
<dbReference type="SMART" id="SM00382">
    <property type="entry name" value="AAA"/>
    <property type="match status" value="2"/>
</dbReference>
<dbReference type="InterPro" id="IPR003439">
    <property type="entry name" value="ABC_transporter-like_ATP-bd"/>
</dbReference>
<dbReference type="Proteomes" id="UP001597294">
    <property type="component" value="Unassembled WGS sequence"/>
</dbReference>
<evidence type="ECO:0000256" key="2">
    <source>
        <dbReference type="ARBA" id="ARBA00005417"/>
    </source>
</evidence>
<reference evidence="8" key="1">
    <citation type="journal article" date="2019" name="Int. J. Syst. Evol. Microbiol.">
        <title>The Global Catalogue of Microorganisms (GCM) 10K type strain sequencing project: providing services to taxonomists for standard genome sequencing and annotation.</title>
        <authorList>
            <consortium name="The Broad Institute Genomics Platform"/>
            <consortium name="The Broad Institute Genome Sequencing Center for Infectious Disease"/>
            <person name="Wu L."/>
            <person name="Ma J."/>
        </authorList>
    </citation>
    <scope>NUCLEOTIDE SEQUENCE [LARGE SCALE GENOMIC DNA]</scope>
    <source>
        <strain evidence="8">CGMCC 4.7192</strain>
    </source>
</reference>
<dbReference type="CDD" id="cd03257">
    <property type="entry name" value="ABC_NikE_OppD_transporters"/>
    <property type="match status" value="2"/>
</dbReference>
<evidence type="ECO:0000259" key="6">
    <source>
        <dbReference type="PROSITE" id="PS50893"/>
    </source>
</evidence>
<evidence type="ECO:0000256" key="1">
    <source>
        <dbReference type="ARBA" id="ARBA00004417"/>
    </source>
</evidence>
<dbReference type="PROSITE" id="PS50893">
    <property type="entry name" value="ABC_TRANSPORTER_2"/>
    <property type="match status" value="2"/>
</dbReference>
<gene>
    <name evidence="7" type="ORF">ACFSKO_15655</name>
</gene>
<protein>
    <submittedName>
        <fullName evidence="7">ABC transporter ATP-binding protein</fullName>
    </submittedName>
</protein>
<keyword evidence="8" id="KW-1185">Reference proteome</keyword>
<comment type="similarity">
    <text evidence="2">Belongs to the ABC transporter superfamily.</text>
</comment>
<dbReference type="PANTHER" id="PTHR43776">
    <property type="entry name" value="TRANSPORT ATP-BINDING PROTEIN"/>
    <property type="match status" value="1"/>
</dbReference>